<dbReference type="RefSeq" id="WP_110805598.1">
    <property type="nucleotide sequence ID" value="NZ_QJTK01000006.1"/>
</dbReference>
<dbReference type="GO" id="GO:0003700">
    <property type="term" value="F:DNA-binding transcription factor activity"/>
    <property type="evidence" value="ECO:0007669"/>
    <property type="project" value="InterPro"/>
</dbReference>
<keyword evidence="3 6" id="KW-0238">DNA-binding</keyword>
<dbReference type="Gene3D" id="1.10.10.10">
    <property type="entry name" value="Winged helix-like DNA-binding domain superfamily/Winged helix DNA-binding domain"/>
    <property type="match status" value="2"/>
</dbReference>
<dbReference type="Gene3D" id="3.40.190.10">
    <property type="entry name" value="Periplasmic binding protein-like II"/>
    <property type="match status" value="2"/>
</dbReference>
<evidence type="ECO:0000313" key="6">
    <source>
        <dbReference type="EMBL" id="PYF09896.1"/>
    </source>
</evidence>
<dbReference type="Pfam" id="PF03466">
    <property type="entry name" value="LysR_substrate"/>
    <property type="match status" value="1"/>
</dbReference>
<comment type="similarity">
    <text evidence="1">Belongs to the LysR transcriptional regulatory family.</text>
</comment>
<dbReference type="OrthoDB" id="7781876at2"/>
<evidence type="ECO:0000256" key="3">
    <source>
        <dbReference type="ARBA" id="ARBA00023125"/>
    </source>
</evidence>
<dbReference type="SUPFAM" id="SSF53850">
    <property type="entry name" value="Periplasmic binding protein-like II"/>
    <property type="match status" value="1"/>
</dbReference>
<keyword evidence="7" id="KW-1185">Reference proteome</keyword>
<evidence type="ECO:0000313" key="7">
    <source>
        <dbReference type="Proteomes" id="UP000247727"/>
    </source>
</evidence>
<evidence type="ECO:0000256" key="1">
    <source>
        <dbReference type="ARBA" id="ARBA00009437"/>
    </source>
</evidence>
<dbReference type="SUPFAM" id="SSF46785">
    <property type="entry name" value="Winged helix' DNA-binding domain"/>
    <property type="match status" value="2"/>
</dbReference>
<dbReference type="InterPro" id="IPR000847">
    <property type="entry name" value="LysR_HTH_N"/>
</dbReference>
<dbReference type="AlphaFoldDB" id="A0A318TXY0"/>
<evidence type="ECO:0000256" key="4">
    <source>
        <dbReference type="ARBA" id="ARBA00023163"/>
    </source>
</evidence>
<reference evidence="6 7" key="1">
    <citation type="submission" date="2018-06" db="EMBL/GenBank/DDBJ databases">
        <title>Genomic Encyclopedia of Type Strains, Phase III (KMG-III): the genomes of soil and plant-associated and newly described type strains.</title>
        <authorList>
            <person name="Whitman W."/>
        </authorList>
    </citation>
    <scope>NUCLEOTIDE SEQUENCE [LARGE SCALE GENOMIC DNA]</scope>
    <source>
        <strain evidence="6 7">JA737</strain>
    </source>
</reference>
<name>A0A318TXY0_9RHOB</name>
<dbReference type="PANTHER" id="PTHR30126:SF40">
    <property type="entry name" value="HTH-TYPE TRANSCRIPTIONAL REGULATOR GLTR"/>
    <property type="match status" value="1"/>
</dbReference>
<evidence type="ECO:0000256" key="2">
    <source>
        <dbReference type="ARBA" id="ARBA00023015"/>
    </source>
</evidence>
<dbReference type="PANTHER" id="PTHR30126">
    <property type="entry name" value="HTH-TYPE TRANSCRIPTIONAL REGULATOR"/>
    <property type="match status" value="1"/>
</dbReference>
<feature type="domain" description="HTH lysR-type" evidence="5">
    <location>
        <begin position="1"/>
        <end position="58"/>
    </location>
</feature>
<dbReference type="PROSITE" id="PS50931">
    <property type="entry name" value="HTH_LYSR"/>
    <property type="match status" value="1"/>
</dbReference>
<dbReference type="InterPro" id="IPR005119">
    <property type="entry name" value="LysR_subst-bd"/>
</dbReference>
<keyword evidence="4" id="KW-0804">Transcription</keyword>
<evidence type="ECO:0000259" key="5">
    <source>
        <dbReference type="PROSITE" id="PS50931"/>
    </source>
</evidence>
<sequence>MRSSSLILAEAALRLGSVRLAARETRQPSSTCSLALRRLEEELSVTLARRNTDGLALTLEGRRALPGLARLAAGLRALQGCGPGAVPERPLTLETLFRVAEALRQGSIRTAARQLGIGQPQLSRQLALVESVLGQGLATRSDAGLATSPEGHRFEAQVAALEADWRALCDPGQGAAPVRARHPVSIGTVLPATPEGDLARMLGGLIRRLTESHALNFTLVATLAEDLLNGLDTGRFDCVFLDARLRDRYYSQIELRRSQVALCGLPAGLVRAGAMIEPAVLRKLLETHPLVLQSRRSGLRQRAEAFFDAHLGPDWRGAARVLEIDALPIIVNVLAGGGFVSVLPEHVGGSNFVGRHVILPDAYDQRLMLTWRHSGRARRIADLIAQDLAEN</sequence>
<gene>
    <name evidence="6" type="ORF">C8J30_10628</name>
</gene>
<comment type="caution">
    <text evidence="6">The sequence shown here is derived from an EMBL/GenBank/DDBJ whole genome shotgun (WGS) entry which is preliminary data.</text>
</comment>
<dbReference type="Pfam" id="PF00126">
    <property type="entry name" value="HTH_1"/>
    <property type="match status" value="2"/>
</dbReference>
<accession>A0A318TXY0</accession>
<dbReference type="GO" id="GO:0000976">
    <property type="term" value="F:transcription cis-regulatory region binding"/>
    <property type="evidence" value="ECO:0007669"/>
    <property type="project" value="TreeGrafter"/>
</dbReference>
<dbReference type="EMBL" id="QJTK01000006">
    <property type="protein sequence ID" value="PYF09896.1"/>
    <property type="molecule type" value="Genomic_DNA"/>
</dbReference>
<dbReference type="InterPro" id="IPR036390">
    <property type="entry name" value="WH_DNA-bd_sf"/>
</dbReference>
<keyword evidence="2" id="KW-0805">Transcription regulation</keyword>
<dbReference type="InterPro" id="IPR036388">
    <property type="entry name" value="WH-like_DNA-bd_sf"/>
</dbReference>
<proteinExistence type="inferred from homology"/>
<organism evidence="6 7">
    <name type="scientific">Rhodobacter viridis</name>
    <dbReference type="NCBI Taxonomy" id="1054202"/>
    <lineage>
        <taxon>Bacteria</taxon>
        <taxon>Pseudomonadati</taxon>
        <taxon>Pseudomonadota</taxon>
        <taxon>Alphaproteobacteria</taxon>
        <taxon>Rhodobacterales</taxon>
        <taxon>Rhodobacter group</taxon>
        <taxon>Rhodobacter</taxon>
    </lineage>
</organism>
<dbReference type="Proteomes" id="UP000247727">
    <property type="component" value="Unassembled WGS sequence"/>
</dbReference>
<protein>
    <submittedName>
        <fullName evidence="6">DNA-binding transcriptional LysR family regulator</fullName>
    </submittedName>
</protein>